<evidence type="ECO:0000313" key="8">
    <source>
        <dbReference type="EMBL" id="RKX66559.1"/>
    </source>
</evidence>
<dbReference type="NCBIfam" id="TIGR01951">
    <property type="entry name" value="nusB"/>
    <property type="match status" value="1"/>
</dbReference>
<dbReference type="SUPFAM" id="SSF48013">
    <property type="entry name" value="NusB-like"/>
    <property type="match status" value="1"/>
</dbReference>
<dbReference type="GO" id="GO:0005829">
    <property type="term" value="C:cytosol"/>
    <property type="evidence" value="ECO:0007669"/>
    <property type="project" value="TreeGrafter"/>
</dbReference>
<dbReference type="PANTHER" id="PTHR11078">
    <property type="entry name" value="N UTILIZATION SUBSTANCE PROTEIN B-RELATED"/>
    <property type="match status" value="1"/>
</dbReference>
<dbReference type="Proteomes" id="UP000282321">
    <property type="component" value="Unassembled WGS sequence"/>
</dbReference>
<comment type="function">
    <text evidence="6">Involved in transcription antitermination. Required for transcription of ribosomal RNA (rRNA) genes. Binds specifically to the boxA antiterminator sequence of the ribosomal RNA (rrn) operons.</text>
</comment>
<keyword evidence="2 6" id="KW-0889">Transcription antitermination</keyword>
<dbReference type="EMBL" id="QNBC01000039">
    <property type="protein sequence ID" value="RKX66559.1"/>
    <property type="molecule type" value="Genomic_DNA"/>
</dbReference>
<evidence type="ECO:0000256" key="1">
    <source>
        <dbReference type="ARBA" id="ARBA00005952"/>
    </source>
</evidence>
<reference evidence="8 9" key="1">
    <citation type="submission" date="2018-06" db="EMBL/GenBank/DDBJ databases">
        <title>Extensive metabolic versatility and redundancy in microbially diverse, dynamic hydrothermal sediments.</title>
        <authorList>
            <person name="Dombrowski N."/>
            <person name="Teske A."/>
            <person name="Baker B.J."/>
        </authorList>
    </citation>
    <scope>NUCLEOTIDE SEQUENCE [LARGE SCALE GENOMIC DNA]</scope>
    <source>
        <strain evidence="8">B35_G9</strain>
    </source>
</reference>
<dbReference type="AlphaFoldDB" id="A0A660S8H9"/>
<dbReference type="GO" id="GO:0003723">
    <property type="term" value="F:RNA binding"/>
    <property type="evidence" value="ECO:0007669"/>
    <property type="project" value="UniProtKB-UniRule"/>
</dbReference>
<dbReference type="InterPro" id="IPR035926">
    <property type="entry name" value="NusB-like_sf"/>
</dbReference>
<dbReference type="PANTHER" id="PTHR11078:SF3">
    <property type="entry name" value="ANTITERMINATION NUSB DOMAIN-CONTAINING PROTEIN"/>
    <property type="match status" value="1"/>
</dbReference>
<dbReference type="GO" id="GO:0006353">
    <property type="term" value="P:DNA-templated transcription termination"/>
    <property type="evidence" value="ECO:0007669"/>
    <property type="project" value="UniProtKB-UniRule"/>
</dbReference>
<dbReference type="CDD" id="cd00619">
    <property type="entry name" value="Terminator_NusB"/>
    <property type="match status" value="1"/>
</dbReference>
<keyword evidence="3 6" id="KW-0694">RNA-binding</keyword>
<keyword evidence="4 6" id="KW-0805">Transcription regulation</keyword>
<dbReference type="Pfam" id="PF01029">
    <property type="entry name" value="NusB"/>
    <property type="match status" value="1"/>
</dbReference>
<name>A0A660S8H9_UNCT6</name>
<dbReference type="GO" id="GO:0031564">
    <property type="term" value="P:transcription antitermination"/>
    <property type="evidence" value="ECO:0007669"/>
    <property type="project" value="UniProtKB-KW"/>
</dbReference>
<evidence type="ECO:0000259" key="7">
    <source>
        <dbReference type="Pfam" id="PF01029"/>
    </source>
</evidence>
<dbReference type="InterPro" id="IPR011605">
    <property type="entry name" value="NusB_fam"/>
</dbReference>
<dbReference type="HAMAP" id="MF_00073">
    <property type="entry name" value="NusB"/>
    <property type="match status" value="1"/>
</dbReference>
<keyword evidence="5 6" id="KW-0804">Transcription</keyword>
<evidence type="ECO:0000256" key="3">
    <source>
        <dbReference type="ARBA" id="ARBA00022884"/>
    </source>
</evidence>
<proteinExistence type="inferred from homology"/>
<evidence type="ECO:0000256" key="4">
    <source>
        <dbReference type="ARBA" id="ARBA00023015"/>
    </source>
</evidence>
<accession>A0A660S8H9</accession>
<comment type="similarity">
    <text evidence="1 6">Belongs to the NusB family.</text>
</comment>
<evidence type="ECO:0000256" key="6">
    <source>
        <dbReference type="HAMAP-Rule" id="MF_00073"/>
    </source>
</evidence>
<evidence type="ECO:0000256" key="2">
    <source>
        <dbReference type="ARBA" id="ARBA00022814"/>
    </source>
</evidence>
<evidence type="ECO:0000256" key="5">
    <source>
        <dbReference type="ARBA" id="ARBA00023163"/>
    </source>
</evidence>
<protein>
    <recommendedName>
        <fullName evidence="6">Transcription antitermination protein NusB</fullName>
    </recommendedName>
    <alternativeName>
        <fullName evidence="6">Antitermination factor NusB</fullName>
    </alternativeName>
</protein>
<dbReference type="InterPro" id="IPR006027">
    <property type="entry name" value="NusB_RsmB_TIM44"/>
</dbReference>
<sequence>MGSRRKARELALEALYRLDLMKDSIDSILADIKSRDYSSEVYAFMQKIVKKTVENLDYIDGIIKGVAINWRLERMTYIDKNIIRLGIAELLYFPDIPPKVTMNEYIEIAKKYSTDDAGKFVNGILDKIAKGEYNTEQ</sequence>
<gene>
    <name evidence="6 8" type="primary">nusB</name>
    <name evidence="8" type="ORF">DRP44_03835</name>
</gene>
<evidence type="ECO:0000313" key="9">
    <source>
        <dbReference type="Proteomes" id="UP000282321"/>
    </source>
</evidence>
<comment type="caution">
    <text evidence="8">The sequence shown here is derived from an EMBL/GenBank/DDBJ whole genome shotgun (WGS) entry which is preliminary data.</text>
</comment>
<organism evidence="8 9">
    <name type="scientific">candidate division TA06 bacterium</name>
    <dbReference type="NCBI Taxonomy" id="2250710"/>
    <lineage>
        <taxon>Bacteria</taxon>
        <taxon>Bacteria division TA06</taxon>
    </lineage>
</organism>
<dbReference type="Gene3D" id="1.10.940.10">
    <property type="entry name" value="NusB-like"/>
    <property type="match status" value="1"/>
</dbReference>
<feature type="domain" description="NusB/RsmB/TIM44" evidence="7">
    <location>
        <begin position="5"/>
        <end position="130"/>
    </location>
</feature>